<dbReference type="InterPro" id="IPR055284">
    <property type="entry name" value="Galaxin-like"/>
</dbReference>
<feature type="signal peptide" evidence="1">
    <location>
        <begin position="1"/>
        <end position="30"/>
    </location>
</feature>
<evidence type="ECO:0000259" key="2">
    <source>
        <dbReference type="Pfam" id="PF24748"/>
    </source>
</evidence>
<evidence type="ECO:0000313" key="3">
    <source>
        <dbReference type="EMBL" id="RVE64870.1"/>
    </source>
</evidence>
<evidence type="ECO:0000256" key="1">
    <source>
        <dbReference type="SAM" id="SignalP"/>
    </source>
</evidence>
<sequence>MRAKMVRDQWMLCLVCGFFTLCGILLEAQASCESRHQALCLNGRKGSLHPANQFTNCVSEEFAYCGGCVYSRLNEICCNNSIRNKPAAMAQCCGKDPFDVSSQLCCGPVNDKKILNRISVHHLCCGHEQFNKQTQCCSDDLKVENHTNCDNKTTGKTSVKKQCGTNAFDESSQLCCGPVNDKKILNRISVHHLCCGHEQFNNQTQCCSDDLKVENHTNCDNKTTGRTSVKKQCGTNPFDESSQLCCGPVNDKKILNRISVHHLCCGHEQFNKQTQCCSDDLKVENHTNCDNKTTGRTSVMEQCDSGLYNKTKELCCGPHGSKIILNKISKNHSCCGHNQYNTKTQRCTDELKVYNFSSENLSQNACVPLEIKRSNPNCFRIGLFGSNCNKPNRCSCCERLQTKLLHCLSGRQCKSTGYNPKQKICRKPWMDQCCGDTPFGSEQPGVLCCDKTLHKDVQGQHCCGSSVYDPEKQICCNGHSYPKTFFHCCGESAYNISDPLKKCCGGTLYNLTKEQSNDTQCCGSLLKSKEEVCCSSEDKVMMYCAGEDFKCCGHHYYNTSLWSCHRGRLSPGQSANSAESTLLSINNLDETQLCKQIYFGAVQSVSPNSTVFSSVLKIHGERATVHHHVGPFIVTNNGMILRLTLGKWHFFNNSHVFTDFNHESLQQSLFFILSKCSKNQVEETPDTGIRQQH</sequence>
<gene>
    <name evidence="3" type="ORF">OJAV_G00130080</name>
</gene>
<dbReference type="PANTHER" id="PTHR34490">
    <property type="entry name" value="PROTEIN CBG12054-RELATED"/>
    <property type="match status" value="1"/>
</dbReference>
<name>A0A437CPW6_ORYJA</name>
<dbReference type="EMBL" id="CM012449">
    <property type="protein sequence ID" value="RVE64870.1"/>
    <property type="molecule type" value="Genomic_DNA"/>
</dbReference>
<dbReference type="OrthoDB" id="5989849at2759"/>
<feature type="domain" description="Galaxin-like repeats" evidence="2">
    <location>
        <begin position="432"/>
        <end position="565"/>
    </location>
</feature>
<dbReference type="AlphaFoldDB" id="A0A437CPW6"/>
<accession>A0A437CPW6</accession>
<evidence type="ECO:0000313" key="4">
    <source>
        <dbReference type="Proteomes" id="UP000283210"/>
    </source>
</evidence>
<dbReference type="InterPro" id="IPR056601">
    <property type="entry name" value="Galaxin_dom"/>
</dbReference>
<reference evidence="3 4" key="2">
    <citation type="submission" date="2019-01" db="EMBL/GenBank/DDBJ databases">
        <title>A chromosome length genome reference of the Java medaka (oryzias javanicus).</title>
        <authorList>
            <person name="Herpin A."/>
            <person name="Takehana Y."/>
            <person name="Naruse K."/>
            <person name="Ansai S."/>
            <person name="Kawaguchi M."/>
        </authorList>
    </citation>
    <scope>NUCLEOTIDE SEQUENCE [LARGE SCALE GENOMIC DNA]</scope>
    <source>
        <strain evidence="3">RS831</strain>
        <tissue evidence="3">Whole body</tissue>
    </source>
</reference>
<feature type="chain" id="PRO_5019583276" description="Galaxin-like repeats domain-containing protein" evidence="1">
    <location>
        <begin position="31"/>
        <end position="693"/>
    </location>
</feature>
<keyword evidence="1" id="KW-0732">Signal</keyword>
<protein>
    <recommendedName>
        <fullName evidence="2">Galaxin-like repeats domain-containing protein</fullName>
    </recommendedName>
</protein>
<feature type="domain" description="Galaxin-like repeats" evidence="2">
    <location>
        <begin position="232"/>
        <end position="378"/>
    </location>
</feature>
<proteinExistence type="predicted"/>
<keyword evidence="4" id="KW-1185">Reference proteome</keyword>
<reference evidence="3 4" key="1">
    <citation type="submission" date="2018-11" db="EMBL/GenBank/DDBJ databases">
        <authorList>
            <person name="Lopez-Roques C."/>
            <person name="Donnadieu C."/>
            <person name="Bouchez O."/>
            <person name="Klopp C."/>
            <person name="Cabau C."/>
            <person name="Zahm M."/>
        </authorList>
    </citation>
    <scope>NUCLEOTIDE SEQUENCE [LARGE SCALE GENOMIC DNA]</scope>
    <source>
        <strain evidence="3">RS831</strain>
        <tissue evidence="3">Whole body</tissue>
    </source>
</reference>
<feature type="domain" description="Galaxin-like repeats" evidence="2">
    <location>
        <begin position="55"/>
        <end position="138"/>
    </location>
</feature>
<dbReference type="Pfam" id="PF24748">
    <property type="entry name" value="Galaxin_repeat"/>
    <property type="match status" value="3"/>
</dbReference>
<dbReference type="Proteomes" id="UP000283210">
    <property type="component" value="Chromosome 13"/>
</dbReference>
<organism evidence="3 4">
    <name type="scientific">Oryzias javanicus</name>
    <name type="common">Javanese ricefish</name>
    <name type="synonym">Aplocheilus javanicus</name>
    <dbReference type="NCBI Taxonomy" id="123683"/>
    <lineage>
        <taxon>Eukaryota</taxon>
        <taxon>Metazoa</taxon>
        <taxon>Chordata</taxon>
        <taxon>Craniata</taxon>
        <taxon>Vertebrata</taxon>
        <taxon>Euteleostomi</taxon>
        <taxon>Actinopterygii</taxon>
        <taxon>Neopterygii</taxon>
        <taxon>Teleostei</taxon>
        <taxon>Neoteleostei</taxon>
        <taxon>Acanthomorphata</taxon>
        <taxon>Ovalentaria</taxon>
        <taxon>Atherinomorphae</taxon>
        <taxon>Beloniformes</taxon>
        <taxon>Adrianichthyidae</taxon>
        <taxon>Oryziinae</taxon>
        <taxon>Oryzias</taxon>
    </lineage>
</organism>